<dbReference type="AlphaFoldDB" id="A0A1H9NB52"/>
<gene>
    <name evidence="3" type="ORF">SAMN04487884_104112</name>
</gene>
<evidence type="ECO:0000313" key="4">
    <source>
        <dbReference type="Proteomes" id="UP000182584"/>
    </source>
</evidence>
<dbReference type="SUPFAM" id="SSF56300">
    <property type="entry name" value="Metallo-dependent phosphatases"/>
    <property type="match status" value="1"/>
</dbReference>
<dbReference type="Pfam" id="PF12850">
    <property type="entry name" value="Metallophos_2"/>
    <property type="match status" value="1"/>
</dbReference>
<dbReference type="InterPro" id="IPR029052">
    <property type="entry name" value="Metallo-depent_PP-like"/>
</dbReference>
<evidence type="ECO:0000259" key="2">
    <source>
        <dbReference type="Pfam" id="PF12850"/>
    </source>
</evidence>
<dbReference type="Proteomes" id="UP000182584">
    <property type="component" value="Unassembled WGS sequence"/>
</dbReference>
<proteinExistence type="inferred from homology"/>
<dbReference type="Gene3D" id="3.60.21.10">
    <property type="match status" value="1"/>
</dbReference>
<dbReference type="PANTHER" id="PTHR42850:SF2">
    <property type="entry name" value="BLL5683 PROTEIN"/>
    <property type="match status" value="1"/>
</dbReference>
<comment type="similarity">
    <text evidence="1">Belongs to the metallophosphoesterase superfamily. YfcE family.</text>
</comment>
<dbReference type="EMBL" id="FOGJ01000004">
    <property type="protein sequence ID" value="SER32895.1"/>
    <property type="molecule type" value="Genomic_DNA"/>
</dbReference>
<organism evidence="3 4">
    <name type="scientific">Butyrivibrio fibrisolvens</name>
    <dbReference type="NCBI Taxonomy" id="831"/>
    <lineage>
        <taxon>Bacteria</taxon>
        <taxon>Bacillati</taxon>
        <taxon>Bacillota</taxon>
        <taxon>Clostridia</taxon>
        <taxon>Lachnospirales</taxon>
        <taxon>Lachnospiraceae</taxon>
        <taxon>Butyrivibrio</taxon>
    </lineage>
</organism>
<evidence type="ECO:0000256" key="1">
    <source>
        <dbReference type="ARBA" id="ARBA00008950"/>
    </source>
</evidence>
<dbReference type="RefSeq" id="WP_074754634.1">
    <property type="nucleotide sequence ID" value="NZ_FOGJ01000004.1"/>
</dbReference>
<sequence length="294" mass="34347">MDIAVFSDIHANHSAFQACFDKACEKGITNFVLLGDYVTDCPNPQKTMEMIYMMQKFFNVWIVRGNREEYLLDYRKKGESGWKKGSASGTLLYTYNNMTDRDLNFFESLPIYSMWKQKGMPSFELCHGSPNSSREFMMGKSRTTRRIVAQLRSDFILHGHHHEQETYTYRDKKAVNPGSIGIPWNYGGKTQFAIIHDEGDRWEEEYFQLDYDRKEILSEFMSSGLMEMAPAWAAVTMHTIRTGVDLNQTILMRATQLCEQERGEAHWPDIPERYWALALKENYIDMHGKDIPHR</sequence>
<dbReference type="GO" id="GO:0016791">
    <property type="term" value="F:phosphatase activity"/>
    <property type="evidence" value="ECO:0007669"/>
    <property type="project" value="TreeGrafter"/>
</dbReference>
<dbReference type="InterPro" id="IPR024654">
    <property type="entry name" value="Calcineurin-like_PHP_lpxH"/>
</dbReference>
<protein>
    <submittedName>
        <fullName evidence="3">Phosphoesterase, MJ0936 family</fullName>
    </submittedName>
</protein>
<feature type="domain" description="Calcineurin-like phosphoesterase" evidence="2">
    <location>
        <begin position="1"/>
        <end position="195"/>
    </location>
</feature>
<name>A0A1H9NB52_BUTFI</name>
<dbReference type="eggNOG" id="COG0639">
    <property type="taxonomic scope" value="Bacteria"/>
</dbReference>
<dbReference type="InterPro" id="IPR050126">
    <property type="entry name" value="Ap4A_hydrolase"/>
</dbReference>
<dbReference type="OrthoDB" id="9800565at2"/>
<dbReference type="GO" id="GO:0005737">
    <property type="term" value="C:cytoplasm"/>
    <property type="evidence" value="ECO:0007669"/>
    <property type="project" value="TreeGrafter"/>
</dbReference>
<accession>A0A1H9NB52</accession>
<dbReference type="PANTHER" id="PTHR42850">
    <property type="entry name" value="METALLOPHOSPHOESTERASE"/>
    <property type="match status" value="1"/>
</dbReference>
<evidence type="ECO:0000313" key="3">
    <source>
        <dbReference type="EMBL" id="SER32895.1"/>
    </source>
</evidence>
<reference evidence="3 4" key="1">
    <citation type="submission" date="2016-10" db="EMBL/GenBank/DDBJ databases">
        <authorList>
            <person name="de Groot N.N."/>
        </authorList>
    </citation>
    <scope>NUCLEOTIDE SEQUENCE [LARGE SCALE GENOMIC DNA]</scope>
    <source>
        <strain evidence="3 4">AR40</strain>
    </source>
</reference>